<name>A0A4Y9TFH0_PSEFL</name>
<proteinExistence type="predicted"/>
<feature type="domain" description="Tip attachment protein J central straight fiber" evidence="1">
    <location>
        <begin position="185"/>
        <end position="229"/>
    </location>
</feature>
<sequence>MSGSIQSSDYVPSVSGWALNADGSFEFSSCNLGSAAHAPERQMVSVEVASWSKYDLPKNAANLLQFMQAELQRVPEEYRHAAEFEDFDASYGDESFSARLFLSYARLETEEELDDRLEKAKVAGTRIVKAGGCTTIIVDGVVRARIGNLAAPVPEPEQPEPFIVDGDQANINGATIQDGIVKSPWPAAWGVRMQLGENGKLYAAGIDLGLPSQIVVSADRFAINGRSASDILEMLAGKIGNTELDQDLKGQIDPLGSNLAEQVKAVIRKELMPGGLLHRSR</sequence>
<organism evidence="2 3">
    <name type="scientific">Pseudomonas fluorescens</name>
    <dbReference type="NCBI Taxonomy" id="294"/>
    <lineage>
        <taxon>Bacteria</taxon>
        <taxon>Pseudomonadati</taxon>
        <taxon>Pseudomonadota</taxon>
        <taxon>Gammaproteobacteria</taxon>
        <taxon>Pseudomonadales</taxon>
        <taxon>Pseudomonadaceae</taxon>
        <taxon>Pseudomonas</taxon>
    </lineage>
</organism>
<dbReference type="Proteomes" id="UP000297322">
    <property type="component" value="Unassembled WGS sequence"/>
</dbReference>
<evidence type="ECO:0000259" key="1">
    <source>
        <dbReference type="Pfam" id="PF09327"/>
    </source>
</evidence>
<dbReference type="InterPro" id="IPR015406">
    <property type="entry name" value="GpJ_CSF"/>
</dbReference>
<gene>
    <name evidence="2" type="ORF">E4T65_17205</name>
</gene>
<dbReference type="AlphaFoldDB" id="A0A4Y9TFH0"/>
<dbReference type="EMBL" id="SPVI01000010">
    <property type="protein sequence ID" value="TFW42130.1"/>
    <property type="molecule type" value="Genomic_DNA"/>
</dbReference>
<dbReference type="Pfam" id="PF09327">
    <property type="entry name" value="Phage_Tail_Tip"/>
    <property type="match status" value="1"/>
</dbReference>
<evidence type="ECO:0000313" key="3">
    <source>
        <dbReference type="Proteomes" id="UP000297322"/>
    </source>
</evidence>
<evidence type="ECO:0000313" key="2">
    <source>
        <dbReference type="EMBL" id="TFW42130.1"/>
    </source>
</evidence>
<comment type="caution">
    <text evidence="2">The sequence shown here is derived from an EMBL/GenBank/DDBJ whole genome shotgun (WGS) entry which is preliminary data.</text>
</comment>
<protein>
    <submittedName>
        <fullName evidence="2">DUF1983 domain-containing protein</fullName>
    </submittedName>
</protein>
<dbReference type="RefSeq" id="WP_135196642.1">
    <property type="nucleotide sequence ID" value="NZ_SPVI01000010.1"/>
</dbReference>
<reference evidence="2 3" key="1">
    <citation type="submission" date="2019-03" db="EMBL/GenBank/DDBJ databases">
        <title>Biocontrol and xenobiotic degradation properties of endophytic Pseudomonas fluorescens strain BRZ63.</title>
        <authorList>
            <person name="Chlebek D.A."/>
            <person name="Pinski A."/>
            <person name="Zur J.P."/>
            <person name="Michalska J."/>
            <person name="Hupert-Kocurek K.T."/>
        </authorList>
    </citation>
    <scope>NUCLEOTIDE SEQUENCE [LARGE SCALE GENOMIC DNA]</scope>
    <source>
        <strain evidence="2 3">BRZ63</strain>
    </source>
</reference>
<accession>A0A4Y9TFH0</accession>